<dbReference type="RefSeq" id="WP_376845377.1">
    <property type="nucleotide sequence ID" value="NZ_JBHSFW010000001.1"/>
</dbReference>
<dbReference type="Proteomes" id="UP001596022">
    <property type="component" value="Unassembled WGS sequence"/>
</dbReference>
<dbReference type="Pfam" id="PF07315">
    <property type="entry name" value="DUF1462"/>
    <property type="match status" value="1"/>
</dbReference>
<protein>
    <submittedName>
        <fullName evidence="1">YuzD family protein</fullName>
    </submittedName>
</protein>
<proteinExistence type="predicted"/>
<dbReference type="SUPFAM" id="SSF52833">
    <property type="entry name" value="Thioredoxin-like"/>
    <property type="match status" value="1"/>
</dbReference>
<gene>
    <name evidence="1" type="ORF">ACFO4N_06525</name>
</gene>
<dbReference type="InterPro" id="IPR009190">
    <property type="entry name" value="DUF1462"/>
</dbReference>
<dbReference type="EMBL" id="JBHSFW010000001">
    <property type="protein sequence ID" value="MFC4618385.1"/>
    <property type="molecule type" value="Genomic_DNA"/>
</dbReference>
<organism evidence="1 2">
    <name type="scientific">Camelliibacillus cellulosilyticus</name>
    <dbReference type="NCBI Taxonomy" id="2174486"/>
    <lineage>
        <taxon>Bacteria</taxon>
        <taxon>Bacillati</taxon>
        <taxon>Bacillota</taxon>
        <taxon>Bacilli</taxon>
        <taxon>Bacillales</taxon>
        <taxon>Sporolactobacillaceae</taxon>
        <taxon>Camelliibacillus</taxon>
    </lineage>
</organism>
<dbReference type="InterPro" id="IPR036249">
    <property type="entry name" value="Thioredoxin-like_sf"/>
</dbReference>
<evidence type="ECO:0000313" key="1">
    <source>
        <dbReference type="EMBL" id="MFC4618385.1"/>
    </source>
</evidence>
<reference evidence="2" key="1">
    <citation type="journal article" date="2019" name="Int. J. Syst. Evol. Microbiol.">
        <title>The Global Catalogue of Microorganisms (GCM) 10K type strain sequencing project: providing services to taxonomists for standard genome sequencing and annotation.</title>
        <authorList>
            <consortium name="The Broad Institute Genomics Platform"/>
            <consortium name="The Broad Institute Genome Sequencing Center for Infectious Disease"/>
            <person name="Wu L."/>
            <person name="Ma J."/>
        </authorList>
    </citation>
    <scope>NUCLEOTIDE SEQUENCE [LARGE SCALE GENOMIC DNA]</scope>
    <source>
        <strain evidence="2">CGMCC 1.16306</strain>
    </source>
</reference>
<keyword evidence="2" id="KW-1185">Reference proteome</keyword>
<evidence type="ECO:0000313" key="2">
    <source>
        <dbReference type="Proteomes" id="UP001596022"/>
    </source>
</evidence>
<dbReference type="Gene3D" id="3.40.30.30">
    <property type="entry name" value="Hypothetical protein sa0798"/>
    <property type="match status" value="1"/>
</dbReference>
<comment type="caution">
    <text evidence="1">The sequence shown here is derived from an EMBL/GenBank/DDBJ whole genome shotgun (WGS) entry which is preliminary data.</text>
</comment>
<name>A0ABV9GP29_9BACL</name>
<sequence>MIVTVYGAEAPCPSCLHAPSSRETMEWLDAAIRRKYPDFDVTVRYVDIYEPVTAEDKVYAEKIINDEYFYPLVVAGDEVIGEGDPRLKIIFQYLEDHGLAAKDL</sequence>
<accession>A0ABV9GP29</accession>
<dbReference type="InterPro" id="IPR038218">
    <property type="entry name" value="YuzD-like_sp"/>
</dbReference>